<dbReference type="InterPro" id="IPR013783">
    <property type="entry name" value="Ig-like_fold"/>
</dbReference>
<protein>
    <submittedName>
        <fullName evidence="2">Uncharacterized protein</fullName>
    </submittedName>
</protein>
<accession>A0A1G2KQT4</accession>
<dbReference type="InterPro" id="IPR047676">
    <property type="entry name" value="FxLYD_dom"/>
</dbReference>
<evidence type="ECO:0000313" key="2">
    <source>
        <dbReference type="EMBL" id="OHA01785.1"/>
    </source>
</evidence>
<keyword evidence="1" id="KW-0812">Transmembrane</keyword>
<dbReference type="AlphaFoldDB" id="A0A1G2KQT4"/>
<proteinExistence type="predicted"/>
<dbReference type="NCBIfam" id="NF038353">
    <property type="entry name" value="FxLYD_dom"/>
    <property type="match status" value="1"/>
</dbReference>
<evidence type="ECO:0000256" key="1">
    <source>
        <dbReference type="SAM" id="Phobius"/>
    </source>
</evidence>
<keyword evidence="1" id="KW-0472">Membrane</keyword>
<dbReference type="Gene3D" id="2.60.40.10">
    <property type="entry name" value="Immunoglobulins"/>
    <property type="match status" value="1"/>
</dbReference>
<name>A0A1G2KQT4_9BACT</name>
<keyword evidence="1" id="KW-1133">Transmembrane helix</keyword>
<feature type="transmembrane region" description="Helical" evidence="1">
    <location>
        <begin position="9"/>
        <end position="31"/>
    </location>
</feature>
<reference evidence="2 3" key="1">
    <citation type="journal article" date="2016" name="Nat. Commun.">
        <title>Thousands of microbial genomes shed light on interconnected biogeochemical processes in an aquifer system.</title>
        <authorList>
            <person name="Anantharaman K."/>
            <person name="Brown C.T."/>
            <person name="Hug L.A."/>
            <person name="Sharon I."/>
            <person name="Castelle C.J."/>
            <person name="Probst A.J."/>
            <person name="Thomas B.C."/>
            <person name="Singh A."/>
            <person name="Wilkins M.J."/>
            <person name="Karaoz U."/>
            <person name="Brodie E.L."/>
            <person name="Williams K.H."/>
            <person name="Hubbard S.S."/>
            <person name="Banfield J.F."/>
        </authorList>
    </citation>
    <scope>NUCLEOTIDE SEQUENCE [LARGE SCALE GENOMIC DNA]</scope>
</reference>
<gene>
    <name evidence="2" type="ORF">A3C12_01515</name>
</gene>
<dbReference type="Proteomes" id="UP000178710">
    <property type="component" value="Unassembled WGS sequence"/>
</dbReference>
<dbReference type="EMBL" id="MHQK01000018">
    <property type="protein sequence ID" value="OHA01785.1"/>
    <property type="molecule type" value="Genomic_DNA"/>
</dbReference>
<evidence type="ECO:0000313" key="3">
    <source>
        <dbReference type="Proteomes" id="UP000178710"/>
    </source>
</evidence>
<organism evidence="2 3">
    <name type="scientific">Candidatus Sungbacteria bacterium RIFCSPHIGHO2_02_FULL_49_20</name>
    <dbReference type="NCBI Taxonomy" id="1802272"/>
    <lineage>
        <taxon>Bacteria</taxon>
        <taxon>Candidatus Sungiibacteriota</taxon>
    </lineage>
</organism>
<sequence length="265" mass="29770">MDWRTRRQLLILLIVAGVVFGVLGLIGYALLHQPGSCTDNKLNQGEEEVDCGGPCAPCAFKHQKSVEVFYARFVEVRPKNYDIVAEVQNPNEHLAGRPLIYRTHLFDDKGAEVGRRDGETYVYPNDRIYIIEGNFVTERTVVEAKIEILPDETRWQYTNALHPDLTVGNKQYEVVTVDDRELSYVSAVLTNRESAGFHNVDVRVALLDKDGNIAGVAKTIVQNLPPGGTRKVEFTWPNKIAADVDRVELEARADGLNQQNILIPR</sequence>
<comment type="caution">
    <text evidence="2">The sequence shown here is derived from an EMBL/GenBank/DDBJ whole genome shotgun (WGS) entry which is preliminary data.</text>
</comment>